<evidence type="ECO:0000313" key="4">
    <source>
        <dbReference type="EMBL" id="GBF51668.1"/>
    </source>
</evidence>
<dbReference type="Proteomes" id="UP000245133">
    <property type="component" value="Unassembled WGS sequence"/>
</dbReference>
<dbReference type="Pfam" id="PF07228">
    <property type="entry name" value="SpoIIE"/>
    <property type="match status" value="1"/>
</dbReference>
<feature type="transmembrane region" description="Helical" evidence="2">
    <location>
        <begin position="165"/>
        <end position="191"/>
    </location>
</feature>
<dbReference type="InterPro" id="IPR011622">
    <property type="entry name" value="7TMR_DISM_rcpt_extracell_dom2"/>
</dbReference>
<keyword evidence="5" id="KW-1185">Reference proteome</keyword>
<keyword evidence="1" id="KW-0378">Hydrolase</keyword>
<feature type="transmembrane region" description="Helical" evidence="2">
    <location>
        <begin position="320"/>
        <end position="337"/>
    </location>
</feature>
<dbReference type="AlphaFoldDB" id="A0A2P2E459"/>
<name>A0A2P2E459_9LEPT</name>
<keyword evidence="2" id="KW-0812">Transmembrane</keyword>
<evidence type="ECO:0000259" key="3">
    <source>
        <dbReference type="SMART" id="SM00331"/>
    </source>
</evidence>
<keyword evidence="2" id="KW-1133">Transmembrane helix</keyword>
<dbReference type="InterPro" id="IPR052016">
    <property type="entry name" value="Bact_Sigma-Reg"/>
</dbReference>
<feature type="transmembrane region" description="Helical" evidence="2">
    <location>
        <begin position="229"/>
        <end position="249"/>
    </location>
</feature>
<dbReference type="PANTHER" id="PTHR43156">
    <property type="entry name" value="STAGE II SPORULATION PROTEIN E-RELATED"/>
    <property type="match status" value="1"/>
</dbReference>
<dbReference type="Gene3D" id="2.60.40.2380">
    <property type="match status" value="1"/>
</dbReference>
<evidence type="ECO:0000313" key="5">
    <source>
        <dbReference type="Proteomes" id="UP000245133"/>
    </source>
</evidence>
<organism evidence="4 5">
    <name type="scientific">Leptospira ryugenii</name>
    <dbReference type="NCBI Taxonomy" id="1917863"/>
    <lineage>
        <taxon>Bacteria</taxon>
        <taxon>Pseudomonadati</taxon>
        <taxon>Spirochaetota</taxon>
        <taxon>Spirochaetia</taxon>
        <taxon>Leptospirales</taxon>
        <taxon>Leptospiraceae</taxon>
        <taxon>Leptospira</taxon>
    </lineage>
</organism>
<accession>A0A2P2E459</accession>
<proteinExistence type="predicted"/>
<keyword evidence="2" id="KW-0472">Membrane</keyword>
<dbReference type="InterPro" id="IPR036457">
    <property type="entry name" value="PPM-type-like_dom_sf"/>
</dbReference>
<feature type="transmembrane region" description="Helical" evidence="2">
    <location>
        <begin position="138"/>
        <end position="158"/>
    </location>
</feature>
<dbReference type="GO" id="GO:0016791">
    <property type="term" value="F:phosphatase activity"/>
    <property type="evidence" value="ECO:0007669"/>
    <property type="project" value="TreeGrafter"/>
</dbReference>
<sequence length="610" mass="70137">MFPLDLAKDKNQYTHSFGKIPNFGNTDKTYLFCYQIKNDTQVAHDLVVFIKYPLLDHVQFFETTNGTFVTFPAQGRLYSFFAREKRYRGFSHELELSPQETKQIWVLVSTESSMSVPLFVAKEKDFSHFVSDDFLIQGFYFGIVSVMTFYNFFVFLLIRDKAYLYYVIYLLFGSIAFQLSLNGILPMYFFPNQPALVWNLHNIIYYLFLFFSFPMSMTFMNLKENSPKLFLIFQMGMYISLLGLFLIPFLPYRLLNASGDIYSLCLAILGISASSYIAFSVKFRPAYFFFFAFLFVIIGGLGTLMKYMGVLPVNPFTENAFQIAMAIEVILMAFGLGDRISIVRKENERTQIKAEIDKQKLLAFQKELLLAKKLQESTLPSKVNHPEIVEVNAGYLPASLVGGDFYDIVKLSETEIICLIADVTGHGVPAAIEAAMLKIAFTQSLRFATSPSLVLNRINRSLVGTYQNQLLTAAALYINLEHKYFRIANAGHPPLYHVKQNSNVILPIRPKGKLIGLSKDLEFHEEEYELATHDQFFLFTDGLWDVWERDERGEKESEGKGEELFLEWMHSHMELSADQLHAKLEAFIKTRTTYIPPEDDITFILFSVRP</sequence>
<dbReference type="Pfam" id="PF07695">
    <property type="entry name" value="7TMR-DISM_7TM"/>
    <property type="match status" value="1"/>
</dbReference>
<comment type="caution">
    <text evidence="4">The sequence shown here is derived from an EMBL/GenBank/DDBJ whole genome shotgun (WGS) entry which is preliminary data.</text>
</comment>
<dbReference type="PANTHER" id="PTHR43156:SF2">
    <property type="entry name" value="STAGE II SPORULATION PROTEIN E"/>
    <property type="match status" value="1"/>
</dbReference>
<dbReference type="EMBL" id="BFBB01000008">
    <property type="protein sequence ID" value="GBF51668.1"/>
    <property type="molecule type" value="Genomic_DNA"/>
</dbReference>
<dbReference type="SMART" id="SM00331">
    <property type="entry name" value="PP2C_SIG"/>
    <property type="match status" value="1"/>
</dbReference>
<dbReference type="InterPro" id="IPR001932">
    <property type="entry name" value="PPM-type_phosphatase-like_dom"/>
</dbReference>
<feature type="domain" description="PPM-type phosphatase" evidence="3">
    <location>
        <begin position="386"/>
        <end position="608"/>
    </location>
</feature>
<feature type="transmembrane region" description="Helical" evidence="2">
    <location>
        <begin position="203"/>
        <end position="222"/>
    </location>
</feature>
<feature type="transmembrane region" description="Helical" evidence="2">
    <location>
        <begin position="261"/>
        <end position="279"/>
    </location>
</feature>
<dbReference type="Gene3D" id="3.60.40.10">
    <property type="entry name" value="PPM-type phosphatase domain"/>
    <property type="match status" value="1"/>
</dbReference>
<dbReference type="SUPFAM" id="SSF81606">
    <property type="entry name" value="PP2C-like"/>
    <property type="match status" value="1"/>
</dbReference>
<dbReference type="InterPro" id="IPR011623">
    <property type="entry name" value="7TMR_DISM_rcpt_extracell_dom1"/>
</dbReference>
<feature type="transmembrane region" description="Helical" evidence="2">
    <location>
        <begin position="286"/>
        <end position="308"/>
    </location>
</feature>
<gene>
    <name evidence="4" type="ORF">LPTSP4_32060</name>
</gene>
<protein>
    <submittedName>
        <fullName evidence="4">Stage II sporulation protein E</fullName>
    </submittedName>
</protein>
<reference evidence="4 5" key="1">
    <citation type="submission" date="2018-02" db="EMBL/GenBank/DDBJ databases">
        <title>Novel Leptospira species isolated from soil and water in Japan.</title>
        <authorList>
            <person name="Nakao R."/>
            <person name="Masuzawa T."/>
        </authorList>
    </citation>
    <scope>NUCLEOTIDE SEQUENCE [LARGE SCALE GENOMIC DNA]</scope>
    <source>
        <strain evidence="4 5">YH101</strain>
    </source>
</reference>
<dbReference type="Pfam" id="PF07696">
    <property type="entry name" value="7TMR-DISMED2"/>
    <property type="match status" value="1"/>
</dbReference>
<evidence type="ECO:0000256" key="1">
    <source>
        <dbReference type="ARBA" id="ARBA00022801"/>
    </source>
</evidence>
<evidence type="ECO:0000256" key="2">
    <source>
        <dbReference type="SAM" id="Phobius"/>
    </source>
</evidence>